<dbReference type="InterPro" id="IPR023753">
    <property type="entry name" value="FAD/NAD-binding_dom"/>
</dbReference>
<dbReference type="InterPro" id="IPR036188">
    <property type="entry name" value="FAD/NAD-bd_sf"/>
</dbReference>
<sequence length="369" mass="39736">MQIVVLGGGYTGLAAAKLAARWTDARVTLVNERDRFVERVRMHQLAAGDRLRDLPLSDLLEGTGVSLVVDRVTGIDAGARKVRLAGPVPDLDYDLLVYALGSRADLDSVPGAAEHAYTVTDVESARRLRERLRDGGKTVAVVGGGLTGIEAATEIAESHPDLKVELVTGGEFGEALSRKGRAYLRRTFDRLGIGVRDHVRVAKVGPDGLVLEGGDLVDADTVVWTTGFRVPDLAREAGFEVDGYGRMIVDGTLRSVSHPEVYGIGDAAAARRPDGQELRMACATGLPAAQAAMKAIAARLAGKEPKPLKFRYFNQCISLGRKDGLIQFVRADDSPREAVLTGRLAARYKETIVRSTVLFERHPTIPTSF</sequence>
<dbReference type="GO" id="GO:0019646">
    <property type="term" value="P:aerobic electron transport chain"/>
    <property type="evidence" value="ECO:0007669"/>
    <property type="project" value="TreeGrafter"/>
</dbReference>
<keyword evidence="8" id="KW-1185">Reference proteome</keyword>
<keyword evidence="4" id="KW-0274">FAD</keyword>
<keyword evidence="5" id="KW-0560">Oxidoreductase</keyword>
<accession>A0A7W3MVA8</accession>
<evidence type="ECO:0000259" key="6">
    <source>
        <dbReference type="Pfam" id="PF07992"/>
    </source>
</evidence>
<evidence type="ECO:0000256" key="5">
    <source>
        <dbReference type="ARBA" id="ARBA00023002"/>
    </source>
</evidence>
<evidence type="ECO:0000256" key="2">
    <source>
        <dbReference type="ARBA" id="ARBA00005272"/>
    </source>
</evidence>
<evidence type="ECO:0000256" key="4">
    <source>
        <dbReference type="ARBA" id="ARBA00022827"/>
    </source>
</evidence>
<dbReference type="RefSeq" id="WP_182704540.1">
    <property type="nucleotide sequence ID" value="NZ_JACJII010000001.1"/>
</dbReference>
<dbReference type="PANTHER" id="PTHR42913:SF3">
    <property type="entry name" value="64 KDA MITOCHONDRIAL NADH DEHYDROGENASE (EUROFUNG)"/>
    <property type="match status" value="1"/>
</dbReference>
<name>A0A7W3MVA8_9ACTN</name>
<gene>
    <name evidence="7" type="ORF">HNR21_001425</name>
</gene>
<comment type="cofactor">
    <cofactor evidence="1">
        <name>FAD</name>
        <dbReference type="ChEBI" id="CHEBI:57692"/>
    </cofactor>
</comment>
<dbReference type="Gene3D" id="3.50.50.100">
    <property type="match status" value="1"/>
</dbReference>
<proteinExistence type="inferred from homology"/>
<dbReference type="AlphaFoldDB" id="A0A7W3MVA8"/>
<dbReference type="EMBL" id="JACJII010000001">
    <property type="protein sequence ID" value="MBA9002543.1"/>
    <property type="molecule type" value="Genomic_DNA"/>
</dbReference>
<protein>
    <submittedName>
        <fullName evidence="7">NADH dehydrogenase FAD-containing subunit</fullName>
    </submittedName>
</protein>
<dbReference type="Pfam" id="PF07992">
    <property type="entry name" value="Pyr_redox_2"/>
    <property type="match status" value="1"/>
</dbReference>
<organism evidence="7 8">
    <name type="scientific">Thermomonospora cellulosilytica</name>
    <dbReference type="NCBI Taxonomy" id="1411118"/>
    <lineage>
        <taxon>Bacteria</taxon>
        <taxon>Bacillati</taxon>
        <taxon>Actinomycetota</taxon>
        <taxon>Actinomycetes</taxon>
        <taxon>Streptosporangiales</taxon>
        <taxon>Thermomonosporaceae</taxon>
        <taxon>Thermomonospora</taxon>
    </lineage>
</organism>
<dbReference type="Proteomes" id="UP000539313">
    <property type="component" value="Unassembled WGS sequence"/>
</dbReference>
<keyword evidence="3" id="KW-0285">Flavoprotein</keyword>
<comment type="caution">
    <text evidence="7">The sequence shown here is derived from an EMBL/GenBank/DDBJ whole genome shotgun (WGS) entry which is preliminary data.</text>
</comment>
<evidence type="ECO:0000313" key="8">
    <source>
        <dbReference type="Proteomes" id="UP000539313"/>
    </source>
</evidence>
<dbReference type="GO" id="GO:0003955">
    <property type="term" value="F:NAD(P)H dehydrogenase (quinone) activity"/>
    <property type="evidence" value="ECO:0007669"/>
    <property type="project" value="TreeGrafter"/>
</dbReference>
<evidence type="ECO:0000313" key="7">
    <source>
        <dbReference type="EMBL" id="MBA9002543.1"/>
    </source>
</evidence>
<comment type="similarity">
    <text evidence="2">Belongs to the NADH dehydrogenase family.</text>
</comment>
<dbReference type="InterPro" id="IPR051169">
    <property type="entry name" value="NADH-Q_oxidoreductase"/>
</dbReference>
<dbReference type="PANTHER" id="PTHR42913">
    <property type="entry name" value="APOPTOSIS-INDUCING FACTOR 1"/>
    <property type="match status" value="1"/>
</dbReference>
<evidence type="ECO:0000256" key="3">
    <source>
        <dbReference type="ARBA" id="ARBA00022630"/>
    </source>
</evidence>
<dbReference type="PRINTS" id="PR00368">
    <property type="entry name" value="FADPNR"/>
</dbReference>
<evidence type="ECO:0000256" key="1">
    <source>
        <dbReference type="ARBA" id="ARBA00001974"/>
    </source>
</evidence>
<dbReference type="SUPFAM" id="SSF51905">
    <property type="entry name" value="FAD/NAD(P)-binding domain"/>
    <property type="match status" value="1"/>
</dbReference>
<reference evidence="7 8" key="1">
    <citation type="submission" date="2020-08" db="EMBL/GenBank/DDBJ databases">
        <title>Sequencing the genomes of 1000 actinobacteria strains.</title>
        <authorList>
            <person name="Klenk H.-P."/>
        </authorList>
    </citation>
    <scope>NUCLEOTIDE SEQUENCE [LARGE SCALE GENOMIC DNA]</scope>
    <source>
        <strain evidence="7 8">DSM 45823</strain>
    </source>
</reference>
<dbReference type="PRINTS" id="PR00469">
    <property type="entry name" value="PNDRDTASEII"/>
</dbReference>
<feature type="domain" description="FAD/NAD(P)-binding" evidence="6">
    <location>
        <begin position="1"/>
        <end position="285"/>
    </location>
</feature>